<evidence type="ECO:0000256" key="1">
    <source>
        <dbReference type="SAM" id="Phobius"/>
    </source>
</evidence>
<keyword evidence="3" id="KW-1185">Reference proteome</keyword>
<reference evidence="2" key="1">
    <citation type="submission" date="2020-11" db="EMBL/GenBank/DDBJ databases">
        <authorList>
            <consortium name="DOE Joint Genome Institute"/>
            <person name="Ahrendt S."/>
            <person name="Riley R."/>
            <person name="Andreopoulos W."/>
            <person name="Labutti K."/>
            <person name="Pangilinan J."/>
            <person name="Ruiz-Duenas F.J."/>
            <person name="Barrasa J.M."/>
            <person name="Sanchez-Garcia M."/>
            <person name="Camarero S."/>
            <person name="Miyauchi S."/>
            <person name="Serrano A."/>
            <person name="Linde D."/>
            <person name="Babiker R."/>
            <person name="Drula E."/>
            <person name="Ayuso-Fernandez I."/>
            <person name="Pacheco R."/>
            <person name="Padilla G."/>
            <person name="Ferreira P."/>
            <person name="Barriuso J."/>
            <person name="Kellner H."/>
            <person name="Castanera R."/>
            <person name="Alfaro M."/>
            <person name="Ramirez L."/>
            <person name="Pisabarro A.G."/>
            <person name="Kuo A."/>
            <person name="Tritt A."/>
            <person name="Lipzen A."/>
            <person name="He G."/>
            <person name="Yan M."/>
            <person name="Ng V."/>
            <person name="Cullen D."/>
            <person name="Martin F."/>
            <person name="Rosso M.-N."/>
            <person name="Henrissat B."/>
            <person name="Hibbett D."/>
            <person name="Martinez A.T."/>
            <person name="Grigoriev I.V."/>
        </authorList>
    </citation>
    <scope>NUCLEOTIDE SEQUENCE</scope>
    <source>
        <strain evidence="2">CBS 506.95</strain>
    </source>
</reference>
<accession>A0A9P6EHI2</accession>
<sequence>MLIYDSKEGENQQLDVTHISSQCFAITGRDAGRVISAIRIYFPVLYFHTLVPAFAYLPLD</sequence>
<proteinExistence type="predicted"/>
<comment type="caution">
    <text evidence="2">The sequence shown here is derived from an EMBL/GenBank/DDBJ whole genome shotgun (WGS) entry which is preliminary data.</text>
</comment>
<evidence type="ECO:0000313" key="2">
    <source>
        <dbReference type="EMBL" id="KAF9529064.1"/>
    </source>
</evidence>
<protein>
    <submittedName>
        <fullName evidence="2">Uncharacterized protein</fullName>
    </submittedName>
</protein>
<keyword evidence="1" id="KW-1133">Transmembrane helix</keyword>
<dbReference type="Proteomes" id="UP000807306">
    <property type="component" value="Unassembled WGS sequence"/>
</dbReference>
<gene>
    <name evidence="2" type="ORF">CPB83DRAFT_853155</name>
</gene>
<name>A0A9P6EHI2_9AGAR</name>
<keyword evidence="1" id="KW-0812">Transmembrane</keyword>
<evidence type="ECO:0000313" key="3">
    <source>
        <dbReference type="Proteomes" id="UP000807306"/>
    </source>
</evidence>
<feature type="transmembrane region" description="Helical" evidence="1">
    <location>
        <begin position="40"/>
        <end position="59"/>
    </location>
</feature>
<dbReference type="AlphaFoldDB" id="A0A9P6EHI2"/>
<organism evidence="2 3">
    <name type="scientific">Crepidotus variabilis</name>
    <dbReference type="NCBI Taxonomy" id="179855"/>
    <lineage>
        <taxon>Eukaryota</taxon>
        <taxon>Fungi</taxon>
        <taxon>Dikarya</taxon>
        <taxon>Basidiomycota</taxon>
        <taxon>Agaricomycotina</taxon>
        <taxon>Agaricomycetes</taxon>
        <taxon>Agaricomycetidae</taxon>
        <taxon>Agaricales</taxon>
        <taxon>Agaricineae</taxon>
        <taxon>Crepidotaceae</taxon>
        <taxon>Crepidotus</taxon>
    </lineage>
</organism>
<keyword evidence="1" id="KW-0472">Membrane</keyword>
<dbReference type="EMBL" id="MU157848">
    <property type="protein sequence ID" value="KAF9529064.1"/>
    <property type="molecule type" value="Genomic_DNA"/>
</dbReference>